<dbReference type="Proteomes" id="UP000886520">
    <property type="component" value="Chromosome 14"/>
</dbReference>
<feature type="chain" id="PRO_5040045540" description="SREBP regulating gene protein" evidence="9">
    <location>
        <begin position="23"/>
        <end position="265"/>
    </location>
</feature>
<keyword evidence="13" id="KW-1185">Reference proteome</keyword>
<evidence type="ECO:0000256" key="3">
    <source>
        <dbReference type="ARBA" id="ARBA00022989"/>
    </source>
</evidence>
<dbReference type="Pfam" id="PF15024">
    <property type="entry name" value="Glyco_transf_18"/>
    <property type="match status" value="1"/>
</dbReference>
<evidence type="ECO:0000256" key="9">
    <source>
        <dbReference type="SAM" id="SignalP"/>
    </source>
</evidence>
<accession>A0A9D4UN34</accession>
<evidence type="ECO:0000313" key="13">
    <source>
        <dbReference type="Proteomes" id="UP000886520"/>
    </source>
</evidence>
<dbReference type="OrthoDB" id="70142at2759"/>
<evidence type="ECO:0000256" key="7">
    <source>
        <dbReference type="ARBA" id="ARBA00023461"/>
    </source>
</evidence>
<protein>
    <recommendedName>
        <fullName evidence="8">SREBP regulating gene protein</fullName>
    </recommendedName>
</protein>
<dbReference type="GO" id="GO:0000139">
    <property type="term" value="C:Golgi membrane"/>
    <property type="evidence" value="ECO:0007669"/>
    <property type="project" value="UniProtKB-SubCell"/>
</dbReference>
<dbReference type="PANTHER" id="PTHR13481:SF0">
    <property type="entry name" value="SREBP REGULATING GENE PROTEIN"/>
    <property type="match status" value="1"/>
</dbReference>
<keyword evidence="5" id="KW-0472">Membrane</keyword>
<dbReference type="GO" id="GO:0030144">
    <property type="term" value="F:alpha-1,6-mannosylglycoprotein 6-beta-N-acetylglucosaminyltransferase activity"/>
    <property type="evidence" value="ECO:0007669"/>
    <property type="project" value="InterPro"/>
</dbReference>
<gene>
    <name evidence="11" type="ORF">GOP47_0014825</name>
    <name evidence="12" type="ORF">GOP47_0015178</name>
</gene>
<reference evidence="12" key="1">
    <citation type="submission" date="2021-01" db="EMBL/GenBank/DDBJ databases">
        <title>Adiantum capillus-veneris genome.</title>
        <authorList>
            <person name="Fang Y."/>
            <person name="Liao Q."/>
        </authorList>
    </citation>
    <scope>NUCLEOTIDE SEQUENCE</scope>
    <source>
        <strain evidence="12">H3</strain>
        <tissue evidence="12">Leaf</tissue>
    </source>
</reference>
<comment type="similarity">
    <text evidence="7">Belongs to the SPRING family.</text>
</comment>
<comment type="subcellular location">
    <subcellularLocation>
        <location evidence="1">Golgi apparatus membrane</location>
        <topology evidence="1">Single-pass membrane protein</topology>
    </subcellularLocation>
</comment>
<keyword evidence="2" id="KW-0812">Transmembrane</keyword>
<feature type="signal peptide" evidence="9">
    <location>
        <begin position="1"/>
        <end position="22"/>
    </location>
</feature>
<evidence type="ECO:0000313" key="11">
    <source>
        <dbReference type="EMBL" id="KAI5070482.1"/>
    </source>
</evidence>
<evidence type="ECO:0000256" key="2">
    <source>
        <dbReference type="ARBA" id="ARBA00022692"/>
    </source>
</evidence>
<feature type="domain" description="Glycosyltransferase family 18 catalytic" evidence="10">
    <location>
        <begin position="168"/>
        <end position="264"/>
    </location>
</feature>
<evidence type="ECO:0000259" key="10">
    <source>
        <dbReference type="Pfam" id="PF15024"/>
    </source>
</evidence>
<dbReference type="InterPro" id="IPR026116">
    <property type="entry name" value="GT18_cat"/>
</dbReference>
<keyword evidence="3" id="KW-1133">Transmembrane helix</keyword>
<dbReference type="PANTHER" id="PTHR13481">
    <property type="entry name" value="SREBP REGULATING GENE PROTEIN"/>
    <property type="match status" value="1"/>
</dbReference>
<evidence type="ECO:0000256" key="5">
    <source>
        <dbReference type="ARBA" id="ARBA00023136"/>
    </source>
</evidence>
<dbReference type="InterPro" id="IPR019352">
    <property type="entry name" value="SPRING1"/>
</dbReference>
<dbReference type="Pfam" id="PF10218">
    <property type="entry name" value="SPRING1"/>
    <property type="match status" value="1"/>
</dbReference>
<keyword evidence="4" id="KW-0333">Golgi apparatus</keyword>
<proteinExistence type="inferred from homology"/>
<keyword evidence="6" id="KW-0325">Glycoprotein</keyword>
<evidence type="ECO:0000256" key="8">
    <source>
        <dbReference type="ARBA" id="ARBA00023485"/>
    </source>
</evidence>
<dbReference type="AlphaFoldDB" id="A0A9D4UN34"/>
<dbReference type="EMBL" id="JABFUD020000014">
    <property type="protein sequence ID" value="KAI5070835.1"/>
    <property type="molecule type" value="Genomic_DNA"/>
</dbReference>
<sequence length="265" mass="29020">MARVSVLLFVVLVVASFQRGSSQSNISSTPSFCRNTVQGRSLQADENGYVCRVQDSDFESGCCPKIQEPYQCYGCNVTAKCCNAYEYCVACCLNPNQTSNDVARKVKVAHHASAGFYKDGFDFCLGRCRHDSRSVVHENAYATESHHCFSLPTNLSSQAIRMVDDNSLESLAIVISRQGQSCETACKLSGLTCQLSKLPAVNKCSVLQKYFNCRGPCVASIDQPAQVSPSAARHMHPGACYFTTQASALSCEAYNKHWRRLCPCA</sequence>
<evidence type="ECO:0000256" key="1">
    <source>
        <dbReference type="ARBA" id="ARBA00004194"/>
    </source>
</evidence>
<evidence type="ECO:0000256" key="6">
    <source>
        <dbReference type="ARBA" id="ARBA00023180"/>
    </source>
</evidence>
<comment type="caution">
    <text evidence="12">The sequence shown here is derived from an EMBL/GenBank/DDBJ whole genome shotgun (WGS) entry which is preliminary data.</text>
</comment>
<keyword evidence="9" id="KW-0732">Signal</keyword>
<dbReference type="EMBL" id="JABFUD020000014">
    <property type="protein sequence ID" value="KAI5070482.1"/>
    <property type="molecule type" value="Genomic_DNA"/>
</dbReference>
<evidence type="ECO:0000256" key="4">
    <source>
        <dbReference type="ARBA" id="ARBA00023034"/>
    </source>
</evidence>
<evidence type="ECO:0000313" key="12">
    <source>
        <dbReference type="EMBL" id="KAI5070835.1"/>
    </source>
</evidence>
<name>A0A9D4UN34_ADICA</name>
<dbReference type="GO" id="GO:2000640">
    <property type="term" value="P:positive regulation of SREBP signaling pathway"/>
    <property type="evidence" value="ECO:0007669"/>
    <property type="project" value="InterPro"/>
</dbReference>
<organism evidence="12 13">
    <name type="scientific">Adiantum capillus-veneris</name>
    <name type="common">Maidenhair fern</name>
    <dbReference type="NCBI Taxonomy" id="13818"/>
    <lineage>
        <taxon>Eukaryota</taxon>
        <taxon>Viridiplantae</taxon>
        <taxon>Streptophyta</taxon>
        <taxon>Embryophyta</taxon>
        <taxon>Tracheophyta</taxon>
        <taxon>Polypodiopsida</taxon>
        <taxon>Polypodiidae</taxon>
        <taxon>Polypodiales</taxon>
        <taxon>Pteridineae</taxon>
        <taxon>Pteridaceae</taxon>
        <taxon>Vittarioideae</taxon>
        <taxon>Adiantum</taxon>
    </lineage>
</organism>